<keyword evidence="1" id="KW-0175">Coiled coil</keyword>
<sequence length="505" mass="55358">MTVQAPIVAVTVYPGQARVTRRATVTLANNEPIEINGLPLSMQRDSVRVRCHGEARVVGVSLTTAHKPRSDDAKVVELEGKLRGLTNGLQELTDTVAVEDSRIELLTGLRRRAGGTFAKALAKGEIQPDRIADLTDSIGNQLADVLARKRELAQQRVSIQEELDAVSRELAALRTHQTPDQQAARVELEAADNTTVDIELSYVVNEASWTSSYDIRLDGESLWISWYAEITQFSGEDWPQCELALSTARPAVSVDIPELEPWYLDRVRPPAAPVPMMMAAEQAVYGAPGAVDAVMAVEHTTTAAIYRPTRPVAVPSDGTSHRATVHAEAVNARIDHITAPSQTLEAYIRATAVNTSEHTLLPGAVSIFHEGQFVGTTTLDFWSTGEEIELNLGIDDQIRVERKLVQQSASKAVTGRTKRRDAEYLITVGNYSKRPTKVTVLDQIPVSRDDGITVKDVSCKPEPGKRTDLGELTWELALEPGKTADIRVAFRVEVTRGVELQGWRE</sequence>
<comment type="caution">
    <text evidence="4">The sequence shown here is derived from an EMBL/GenBank/DDBJ whole genome shotgun (WGS) entry which is preliminary data.</text>
</comment>
<dbReference type="PANTHER" id="PTHR31005">
    <property type="entry name" value="DUF4139 DOMAIN-CONTAINING PROTEIN"/>
    <property type="match status" value="1"/>
</dbReference>
<evidence type="ECO:0000259" key="2">
    <source>
        <dbReference type="Pfam" id="PF13598"/>
    </source>
</evidence>
<gene>
    <name evidence="4" type="ORF">LWC34_43270</name>
</gene>
<dbReference type="NCBIfam" id="TIGR02231">
    <property type="entry name" value="mucoidy inhibitor MuiA family protein"/>
    <property type="match status" value="1"/>
</dbReference>
<dbReference type="PANTHER" id="PTHR31005:SF8">
    <property type="entry name" value="DUF4139 DOMAIN-CONTAINING PROTEIN"/>
    <property type="match status" value="1"/>
</dbReference>
<feature type="coiled-coil region" evidence="1">
    <location>
        <begin position="142"/>
        <end position="176"/>
    </location>
</feature>
<dbReference type="EMBL" id="JAJVCN010000004">
    <property type="protein sequence ID" value="MCE7009585.1"/>
    <property type="molecule type" value="Genomic_DNA"/>
</dbReference>
<dbReference type="RefSeq" id="WP_233731117.1">
    <property type="nucleotide sequence ID" value="NZ_JAJVCN010000004.1"/>
</dbReference>
<evidence type="ECO:0000313" key="4">
    <source>
        <dbReference type="EMBL" id="MCE7009585.1"/>
    </source>
</evidence>
<feature type="domain" description="DUF4140" evidence="3">
    <location>
        <begin position="10"/>
        <end position="106"/>
    </location>
</feature>
<reference evidence="4 5" key="1">
    <citation type="submission" date="2021-12" db="EMBL/GenBank/DDBJ databases">
        <title>Genome sequence of Kibdelosporangium philippinense ATCC 49844.</title>
        <authorList>
            <person name="Fedorov E.A."/>
            <person name="Omeragic M."/>
            <person name="Shalygina K.F."/>
            <person name="Maclea K.S."/>
        </authorList>
    </citation>
    <scope>NUCLEOTIDE SEQUENCE [LARGE SCALE GENOMIC DNA]</scope>
    <source>
        <strain evidence="4 5">ATCC 49844</strain>
    </source>
</reference>
<dbReference type="Pfam" id="PF13600">
    <property type="entry name" value="DUF4140"/>
    <property type="match status" value="1"/>
</dbReference>
<organism evidence="4 5">
    <name type="scientific">Kibdelosporangium philippinense</name>
    <dbReference type="NCBI Taxonomy" id="211113"/>
    <lineage>
        <taxon>Bacteria</taxon>
        <taxon>Bacillati</taxon>
        <taxon>Actinomycetota</taxon>
        <taxon>Actinomycetes</taxon>
        <taxon>Pseudonocardiales</taxon>
        <taxon>Pseudonocardiaceae</taxon>
        <taxon>Kibdelosporangium</taxon>
    </lineage>
</organism>
<keyword evidence="5" id="KW-1185">Reference proteome</keyword>
<dbReference type="Proteomes" id="UP001521150">
    <property type="component" value="Unassembled WGS sequence"/>
</dbReference>
<accession>A0ABS8ZPB4</accession>
<evidence type="ECO:0000256" key="1">
    <source>
        <dbReference type="SAM" id="Coils"/>
    </source>
</evidence>
<proteinExistence type="predicted"/>
<dbReference type="InterPro" id="IPR025554">
    <property type="entry name" value="DUF4140"/>
</dbReference>
<name>A0ABS8ZPB4_9PSEU</name>
<evidence type="ECO:0000313" key="5">
    <source>
        <dbReference type="Proteomes" id="UP001521150"/>
    </source>
</evidence>
<protein>
    <submittedName>
        <fullName evidence="4">Mucoidy inhibitor MuiA family protein</fullName>
    </submittedName>
</protein>
<evidence type="ECO:0000259" key="3">
    <source>
        <dbReference type="Pfam" id="PF13600"/>
    </source>
</evidence>
<dbReference type="InterPro" id="IPR011935">
    <property type="entry name" value="CHP02231"/>
</dbReference>
<dbReference type="InterPro" id="IPR037291">
    <property type="entry name" value="DUF4139"/>
</dbReference>
<dbReference type="Pfam" id="PF13598">
    <property type="entry name" value="DUF4139"/>
    <property type="match status" value="1"/>
</dbReference>
<feature type="domain" description="DUF4139" evidence="2">
    <location>
        <begin position="198"/>
        <end position="493"/>
    </location>
</feature>